<comment type="similarity">
    <text evidence="2">Belongs to the binding-protein-dependent transport system permease family. FecCD subfamily.</text>
</comment>
<dbReference type="SUPFAM" id="SSF81345">
    <property type="entry name" value="ABC transporter involved in vitamin B12 uptake, BtuC"/>
    <property type="match status" value="1"/>
</dbReference>
<dbReference type="Gene3D" id="1.10.3470.10">
    <property type="entry name" value="ABC transporter involved in vitamin B12 uptake, BtuC"/>
    <property type="match status" value="1"/>
</dbReference>
<dbReference type="Pfam" id="PF01032">
    <property type="entry name" value="FecCD"/>
    <property type="match status" value="1"/>
</dbReference>
<keyword evidence="6 8" id="KW-1133">Transmembrane helix</keyword>
<keyword evidence="7 8" id="KW-0472">Membrane</keyword>
<keyword evidence="5 8" id="KW-0812">Transmembrane</keyword>
<name>A0A1L7CRA2_9CORY</name>
<dbReference type="InterPro" id="IPR037294">
    <property type="entry name" value="ABC_BtuC-like"/>
</dbReference>
<feature type="transmembrane region" description="Helical" evidence="8">
    <location>
        <begin position="122"/>
        <end position="140"/>
    </location>
</feature>
<dbReference type="EMBL" id="CP009247">
    <property type="protein sequence ID" value="APT88358.1"/>
    <property type="molecule type" value="Genomic_DNA"/>
</dbReference>
<keyword evidence="10" id="KW-1185">Reference proteome</keyword>
<protein>
    <submittedName>
        <fullName evidence="9">ABC transporter permease</fullName>
    </submittedName>
</protein>
<dbReference type="PANTHER" id="PTHR30472">
    <property type="entry name" value="FERRIC ENTEROBACTIN TRANSPORT SYSTEM PERMEASE PROTEIN"/>
    <property type="match status" value="1"/>
</dbReference>
<proteinExistence type="inferred from homology"/>
<dbReference type="KEGG" id="cfk:CFRA_02675"/>
<keyword evidence="4" id="KW-1003">Cell membrane</keyword>
<evidence type="ECO:0000256" key="5">
    <source>
        <dbReference type="ARBA" id="ARBA00022692"/>
    </source>
</evidence>
<gene>
    <name evidence="9" type="ORF">CFRA_02675</name>
</gene>
<evidence type="ECO:0000256" key="7">
    <source>
        <dbReference type="ARBA" id="ARBA00023136"/>
    </source>
</evidence>
<dbReference type="PANTHER" id="PTHR30472:SF24">
    <property type="entry name" value="FERRIC ENTEROBACTIN TRANSPORT SYSTEM PERMEASE PROTEIN FEPG"/>
    <property type="match status" value="1"/>
</dbReference>
<dbReference type="CDD" id="cd06550">
    <property type="entry name" value="TM_ABC_iron-siderophores_like"/>
    <property type="match status" value="1"/>
</dbReference>
<sequence length="336" mass="33907">MRAQRAARARGRAWRTAVLAVVVAVLFAASLMIGERFYGPGEVLAVLTGQGSGGAKYAVGHLRLPRATLALLAGAAFGASGVLFQTMLRNQLASPDIIGISSGASAAGVVAILGFHLSQTTVSLWALAGGLATAVVIYLLSSAGGFAGTRLILIGIGVAAILQSVVTYMLSRAAAWDLPTATRWLTGSLNGATWERTVPVAVACVLAAPVLLAGNHRLAVLRLGDDAASALGVRTGAARLTVIVAAVALIAVATSACGPIAFVAFMAGPVAVRLIGPADTHVLPAALVGAVLVLAADLAGQYFLGTRYPAGVITGVLGAPYLLYLLIRTNRSGAAL</sequence>
<evidence type="ECO:0000313" key="10">
    <source>
        <dbReference type="Proteomes" id="UP000185434"/>
    </source>
</evidence>
<feature type="transmembrane region" description="Helical" evidence="8">
    <location>
        <begin position="152"/>
        <end position="176"/>
    </location>
</feature>
<evidence type="ECO:0000313" key="9">
    <source>
        <dbReference type="EMBL" id="APT88358.1"/>
    </source>
</evidence>
<dbReference type="GO" id="GO:0005886">
    <property type="term" value="C:plasma membrane"/>
    <property type="evidence" value="ECO:0007669"/>
    <property type="project" value="UniProtKB-SubCell"/>
</dbReference>
<accession>A0A1L7CRA2</accession>
<evidence type="ECO:0000256" key="4">
    <source>
        <dbReference type="ARBA" id="ARBA00022475"/>
    </source>
</evidence>
<evidence type="ECO:0000256" key="6">
    <source>
        <dbReference type="ARBA" id="ARBA00022989"/>
    </source>
</evidence>
<organism evidence="9 10">
    <name type="scientific">Corynebacterium frankenforstense DSM 45800</name>
    <dbReference type="NCBI Taxonomy" id="1437875"/>
    <lineage>
        <taxon>Bacteria</taxon>
        <taxon>Bacillati</taxon>
        <taxon>Actinomycetota</taxon>
        <taxon>Actinomycetes</taxon>
        <taxon>Mycobacteriales</taxon>
        <taxon>Corynebacteriaceae</taxon>
        <taxon>Corynebacterium</taxon>
    </lineage>
</organism>
<feature type="transmembrane region" description="Helical" evidence="8">
    <location>
        <begin position="310"/>
        <end position="327"/>
    </location>
</feature>
<feature type="transmembrane region" description="Helical" evidence="8">
    <location>
        <begin position="97"/>
        <end position="116"/>
    </location>
</feature>
<dbReference type="STRING" id="1437875.CFRA_02675"/>
<evidence type="ECO:0000256" key="3">
    <source>
        <dbReference type="ARBA" id="ARBA00022448"/>
    </source>
</evidence>
<feature type="transmembrane region" description="Helical" evidence="8">
    <location>
        <begin position="236"/>
        <end position="253"/>
    </location>
</feature>
<dbReference type="GO" id="GO:0022857">
    <property type="term" value="F:transmembrane transporter activity"/>
    <property type="evidence" value="ECO:0007669"/>
    <property type="project" value="InterPro"/>
</dbReference>
<evidence type="ECO:0000256" key="1">
    <source>
        <dbReference type="ARBA" id="ARBA00004651"/>
    </source>
</evidence>
<comment type="subcellular location">
    <subcellularLocation>
        <location evidence="1">Cell membrane</location>
        <topology evidence="1">Multi-pass membrane protein</topology>
    </subcellularLocation>
</comment>
<dbReference type="GO" id="GO:0033214">
    <property type="term" value="P:siderophore-iron import into cell"/>
    <property type="evidence" value="ECO:0007669"/>
    <property type="project" value="TreeGrafter"/>
</dbReference>
<evidence type="ECO:0000256" key="2">
    <source>
        <dbReference type="ARBA" id="ARBA00007935"/>
    </source>
</evidence>
<reference evidence="9 10" key="1">
    <citation type="submission" date="2014-08" db="EMBL/GenBank/DDBJ databases">
        <title>Complete genome sequence of Corynebacterium frankenforstense ST18(T) (=DSM 45800(T)), isolated from raw cow milk.</title>
        <authorList>
            <person name="Ruckert C."/>
            <person name="Albersmeier A."/>
            <person name="Winkler A."/>
            <person name="Lipski A."/>
            <person name="Kalinowski J."/>
        </authorList>
    </citation>
    <scope>NUCLEOTIDE SEQUENCE [LARGE SCALE GENOMIC DNA]</scope>
    <source>
        <strain evidence="9 10">ST18</strain>
    </source>
</reference>
<keyword evidence="3" id="KW-0813">Transport</keyword>
<feature type="transmembrane region" description="Helical" evidence="8">
    <location>
        <begin position="196"/>
        <end position="215"/>
    </location>
</feature>
<evidence type="ECO:0000256" key="8">
    <source>
        <dbReference type="SAM" id="Phobius"/>
    </source>
</evidence>
<dbReference type="Proteomes" id="UP000185434">
    <property type="component" value="Chromosome"/>
</dbReference>
<dbReference type="InterPro" id="IPR000522">
    <property type="entry name" value="ABC_transptr_permease_BtuC"/>
</dbReference>
<feature type="transmembrane region" description="Helical" evidence="8">
    <location>
        <begin position="69"/>
        <end position="88"/>
    </location>
</feature>
<dbReference type="AlphaFoldDB" id="A0A1L7CRA2"/>
<feature type="transmembrane region" description="Helical" evidence="8">
    <location>
        <begin position="282"/>
        <end position="304"/>
    </location>
</feature>